<evidence type="ECO:0000313" key="3">
    <source>
        <dbReference type="Proteomes" id="UP000314294"/>
    </source>
</evidence>
<evidence type="ECO:0000313" key="2">
    <source>
        <dbReference type="EMBL" id="TNN31254.1"/>
    </source>
</evidence>
<organism evidence="2 3">
    <name type="scientific">Liparis tanakae</name>
    <name type="common">Tanaka's snailfish</name>
    <dbReference type="NCBI Taxonomy" id="230148"/>
    <lineage>
        <taxon>Eukaryota</taxon>
        <taxon>Metazoa</taxon>
        <taxon>Chordata</taxon>
        <taxon>Craniata</taxon>
        <taxon>Vertebrata</taxon>
        <taxon>Euteleostomi</taxon>
        <taxon>Actinopterygii</taxon>
        <taxon>Neopterygii</taxon>
        <taxon>Teleostei</taxon>
        <taxon>Neoteleostei</taxon>
        <taxon>Acanthomorphata</taxon>
        <taxon>Eupercaria</taxon>
        <taxon>Perciformes</taxon>
        <taxon>Cottioidei</taxon>
        <taxon>Cottales</taxon>
        <taxon>Liparidae</taxon>
        <taxon>Liparis</taxon>
    </lineage>
</organism>
<dbReference type="AlphaFoldDB" id="A0A4Z2ESB8"/>
<keyword evidence="3" id="KW-1185">Reference proteome</keyword>
<accession>A0A4Z2ESB8</accession>
<reference evidence="2 3" key="1">
    <citation type="submission" date="2019-03" db="EMBL/GenBank/DDBJ databases">
        <title>First draft genome of Liparis tanakae, snailfish: a comprehensive survey of snailfish specific genes.</title>
        <authorList>
            <person name="Kim W."/>
            <person name="Song I."/>
            <person name="Jeong J.-H."/>
            <person name="Kim D."/>
            <person name="Kim S."/>
            <person name="Ryu S."/>
            <person name="Song J.Y."/>
            <person name="Lee S.K."/>
        </authorList>
    </citation>
    <scope>NUCLEOTIDE SEQUENCE [LARGE SCALE GENOMIC DNA]</scope>
    <source>
        <tissue evidence="2">Muscle</tissue>
    </source>
</reference>
<feature type="region of interest" description="Disordered" evidence="1">
    <location>
        <begin position="1"/>
        <end position="85"/>
    </location>
</feature>
<proteinExistence type="predicted"/>
<dbReference type="EMBL" id="SRLO01003640">
    <property type="protein sequence ID" value="TNN31254.1"/>
    <property type="molecule type" value="Genomic_DNA"/>
</dbReference>
<sequence>MEQQHSSRATEPAPRTIQDPYQTLGPLSSRLANPDAVSTAKNRAAKPSPYKLPDPSAHRPVGRSLSCGAHSGKVTLGHVERAGDL</sequence>
<evidence type="ECO:0000256" key="1">
    <source>
        <dbReference type="SAM" id="MobiDB-lite"/>
    </source>
</evidence>
<dbReference type="Proteomes" id="UP000314294">
    <property type="component" value="Unassembled WGS sequence"/>
</dbReference>
<comment type="caution">
    <text evidence="2">The sequence shown here is derived from an EMBL/GenBank/DDBJ whole genome shotgun (WGS) entry which is preliminary data.</text>
</comment>
<name>A0A4Z2ESB8_9TELE</name>
<protein>
    <submittedName>
        <fullName evidence="2">Uncharacterized protein</fullName>
    </submittedName>
</protein>
<gene>
    <name evidence="2" type="ORF">EYF80_058591</name>
</gene>